<evidence type="ECO:0000256" key="2">
    <source>
        <dbReference type="ARBA" id="ARBA00022517"/>
    </source>
</evidence>
<organism evidence="16">
    <name type="scientific">Absidia glauca</name>
    <name type="common">Pin mould</name>
    <dbReference type="NCBI Taxonomy" id="4829"/>
    <lineage>
        <taxon>Eukaryota</taxon>
        <taxon>Fungi</taxon>
        <taxon>Fungi incertae sedis</taxon>
        <taxon>Mucoromycota</taxon>
        <taxon>Mucoromycotina</taxon>
        <taxon>Mucoromycetes</taxon>
        <taxon>Mucorales</taxon>
        <taxon>Cunninghamellaceae</taxon>
        <taxon>Absidia</taxon>
    </lineage>
</organism>
<feature type="region of interest" description="Disordered" evidence="12">
    <location>
        <begin position="646"/>
        <end position="748"/>
    </location>
</feature>
<evidence type="ECO:0000256" key="7">
    <source>
        <dbReference type="ARBA" id="ARBA00022840"/>
    </source>
</evidence>
<feature type="compositionally biased region" description="Basic and acidic residues" evidence="12">
    <location>
        <begin position="651"/>
        <end position="660"/>
    </location>
</feature>
<sequence>MSPHKTKQPEKKESARVVRRRNEQAAIEAMETKLKNPESFGDSKYFNDLPLSDKTKDGLKKAGFTQLTEIQRKALPLALAKRDVLGAAKTGSGKTLAFLIPVLDILYRSHWNASDGLGALIISPTRELAVQIFEVLKRIGRTHTFSAGLIIGGKELHVEQERIAQMNILVATPGRLLQHMDQTVGFNCDNLQVLVLDEADRIMDMGFQRTINAVVENLPKQRQTLLFSATQTRSVKDLARLSLKDPEYVAVHEQAEHSTPQKLTQHYVVCELQDKLDILYSFIKTHLKSKVIVFLSSCKQTRFVYESFCKLQPGIPIIHLHGKQKQTKRVDIFRQFTHKQNAVLFCTDIAARGLDFPAVDWVVQLDCPEDAETYIHRAGRTARFDAEGHALLMLVPTEKEGMLEELKNKKVPIEEIKIRANKQQSIQTQLQSFCFQDPEIKYLGQRAFVAYMRSVYLQRKKNIFKVTELPADAFAHSLGLAGTPKIKFVKKAEKAVGPVKAAVKDISDKEDEEVEDEGTQKAKTKYDRMFQKRNQDILSEHYNKLVDYEGDKLGDGDDDDFMTIGRADHALESDSDDNMKDTKADNMSKRQAKMGKKELAKRSSKGEKLVFDEEGKPHQLYEMEDEADFLKAGDAKAQKDAFISETGELMKVADVDDKALAKQKRADKKYKRKMKEREARDMAAEEGSDSGEYSEDDDDDEMDQESLSSSDEDEQHGTQKRKWFQKASDDEDEGSSSKKRVLQVDQPETIQDQEALALKLLGGL</sequence>
<dbReference type="OrthoDB" id="10259640at2759"/>
<proteinExistence type="inferred from homology"/>
<dbReference type="Gene3D" id="3.40.50.300">
    <property type="entry name" value="P-loop containing nucleotide triphosphate hydrolases"/>
    <property type="match status" value="2"/>
</dbReference>
<evidence type="ECO:0000313" key="16">
    <source>
        <dbReference type="EMBL" id="SAL99904.1"/>
    </source>
</evidence>
<dbReference type="STRING" id="4829.A0A163JK17"/>
<dbReference type="InterPro" id="IPR000629">
    <property type="entry name" value="RNA-helicase_DEAD-box_CS"/>
</dbReference>
<dbReference type="AlphaFoldDB" id="A0A163JK17"/>
<comment type="catalytic activity">
    <reaction evidence="11">
        <text>ATP + H2O = ADP + phosphate + H(+)</text>
        <dbReference type="Rhea" id="RHEA:13065"/>
        <dbReference type="ChEBI" id="CHEBI:15377"/>
        <dbReference type="ChEBI" id="CHEBI:15378"/>
        <dbReference type="ChEBI" id="CHEBI:30616"/>
        <dbReference type="ChEBI" id="CHEBI:43474"/>
        <dbReference type="ChEBI" id="CHEBI:456216"/>
        <dbReference type="EC" id="3.6.4.13"/>
    </reaction>
</comment>
<keyword evidence="8 11" id="KW-0694">RNA-binding</keyword>
<keyword evidence="2" id="KW-0690">Ribosome biogenesis</keyword>
<evidence type="ECO:0000259" key="13">
    <source>
        <dbReference type="PROSITE" id="PS51192"/>
    </source>
</evidence>
<dbReference type="SMART" id="SM01178">
    <property type="entry name" value="DUF4217"/>
    <property type="match status" value="1"/>
</dbReference>
<keyword evidence="7 10" id="KW-0067">ATP-binding</keyword>
<comment type="function">
    <text evidence="11">RNA helicase.</text>
</comment>
<evidence type="ECO:0000256" key="12">
    <source>
        <dbReference type="SAM" id="MobiDB-lite"/>
    </source>
</evidence>
<evidence type="ECO:0000256" key="10">
    <source>
        <dbReference type="RuleBase" id="RU000492"/>
    </source>
</evidence>
<dbReference type="InterPro" id="IPR014001">
    <property type="entry name" value="Helicase_ATP-bd"/>
</dbReference>
<dbReference type="GO" id="GO:0005730">
    <property type="term" value="C:nucleolus"/>
    <property type="evidence" value="ECO:0007669"/>
    <property type="project" value="UniProtKB-SubCell"/>
</dbReference>
<evidence type="ECO:0000256" key="6">
    <source>
        <dbReference type="ARBA" id="ARBA00022806"/>
    </source>
</evidence>
<dbReference type="InterPro" id="IPR027417">
    <property type="entry name" value="P-loop_NTPase"/>
</dbReference>
<name>A0A163JK17_ABSGL</name>
<evidence type="ECO:0000259" key="14">
    <source>
        <dbReference type="PROSITE" id="PS51194"/>
    </source>
</evidence>
<dbReference type="EC" id="3.6.4.13" evidence="11"/>
<keyword evidence="4 10" id="KW-0547">Nucleotide-binding</keyword>
<comment type="domain">
    <text evidence="11">The Q motif is unique to and characteristic of the DEAD box family of RNA helicases and controls ATP binding and hydrolysis.</text>
</comment>
<feature type="compositionally biased region" description="Basic and acidic residues" evidence="12">
    <location>
        <begin position="595"/>
        <end position="617"/>
    </location>
</feature>
<dbReference type="Pfam" id="PF13959">
    <property type="entry name" value="CTE_SPB4"/>
    <property type="match status" value="1"/>
</dbReference>
<feature type="short sequence motif" description="Q motif" evidence="9">
    <location>
        <begin position="44"/>
        <end position="72"/>
    </location>
</feature>
<evidence type="ECO:0000313" key="17">
    <source>
        <dbReference type="Proteomes" id="UP000078561"/>
    </source>
</evidence>
<gene>
    <name evidence="16" type="primary">ABSGL_05558.1 scaffold 7179</name>
</gene>
<accession>A0A163JK17</accession>
<keyword evidence="6 10" id="KW-0347">Helicase</keyword>
<dbReference type="PROSITE" id="PS51192">
    <property type="entry name" value="HELICASE_ATP_BIND_1"/>
    <property type="match status" value="1"/>
</dbReference>
<feature type="compositionally biased region" description="Basic and acidic residues" evidence="12">
    <location>
        <begin position="7"/>
        <end position="21"/>
    </location>
</feature>
<dbReference type="SMART" id="SM00487">
    <property type="entry name" value="DEXDc"/>
    <property type="match status" value="1"/>
</dbReference>
<dbReference type="EMBL" id="LT553036">
    <property type="protein sequence ID" value="SAL99904.1"/>
    <property type="molecule type" value="Genomic_DNA"/>
</dbReference>
<dbReference type="PROSITE" id="PS51195">
    <property type="entry name" value="Q_MOTIF"/>
    <property type="match status" value="1"/>
</dbReference>
<dbReference type="CDD" id="cd18787">
    <property type="entry name" value="SF2_C_DEAD"/>
    <property type="match status" value="1"/>
</dbReference>
<feature type="domain" description="DEAD-box RNA helicase Q" evidence="15">
    <location>
        <begin position="44"/>
        <end position="72"/>
    </location>
</feature>
<feature type="domain" description="Helicase ATP-binding" evidence="13">
    <location>
        <begin position="75"/>
        <end position="249"/>
    </location>
</feature>
<dbReference type="CDD" id="cd17941">
    <property type="entry name" value="DEADc_DDX10"/>
    <property type="match status" value="1"/>
</dbReference>
<evidence type="ECO:0000259" key="15">
    <source>
        <dbReference type="PROSITE" id="PS51195"/>
    </source>
</evidence>
<dbReference type="PROSITE" id="PS00039">
    <property type="entry name" value="DEAD_ATP_HELICASE"/>
    <property type="match status" value="1"/>
</dbReference>
<dbReference type="InParanoid" id="A0A163JK17"/>
<dbReference type="SUPFAM" id="SSF52540">
    <property type="entry name" value="P-loop containing nucleoside triphosphate hydrolases"/>
    <property type="match status" value="1"/>
</dbReference>
<feature type="compositionally biased region" description="Acidic residues" evidence="12">
    <location>
        <begin position="684"/>
        <end position="714"/>
    </location>
</feature>
<reference evidence="16" key="1">
    <citation type="submission" date="2016-04" db="EMBL/GenBank/DDBJ databases">
        <authorList>
            <person name="Evans L.H."/>
            <person name="Alamgir A."/>
            <person name="Owens N."/>
            <person name="Weber N.D."/>
            <person name="Virtaneva K."/>
            <person name="Barbian K."/>
            <person name="Babar A."/>
            <person name="Rosenke K."/>
        </authorList>
    </citation>
    <scope>NUCLEOTIDE SEQUENCE [LARGE SCALE GENOMIC DNA]</scope>
    <source>
        <strain evidence="16">CBS 101.48</strain>
    </source>
</reference>
<feature type="domain" description="Helicase C-terminal" evidence="14">
    <location>
        <begin position="262"/>
        <end position="434"/>
    </location>
</feature>
<comment type="subcellular location">
    <subcellularLocation>
        <location evidence="1">Nucleus</location>
        <location evidence="1">Nucleolus</location>
    </subcellularLocation>
</comment>
<dbReference type="InterPro" id="IPR011545">
    <property type="entry name" value="DEAD/DEAH_box_helicase_dom"/>
</dbReference>
<feature type="compositionally biased region" description="Basic residues" evidence="12">
    <location>
        <begin position="661"/>
        <end position="674"/>
    </location>
</feature>
<dbReference type="GO" id="GO:0006364">
    <property type="term" value="P:rRNA processing"/>
    <property type="evidence" value="ECO:0007669"/>
    <property type="project" value="UniProtKB-KW"/>
</dbReference>
<dbReference type="SMART" id="SM00490">
    <property type="entry name" value="HELICc"/>
    <property type="match status" value="1"/>
</dbReference>
<feature type="region of interest" description="Disordered" evidence="12">
    <location>
        <begin position="572"/>
        <end position="617"/>
    </location>
</feature>
<protein>
    <recommendedName>
        <fullName evidence="11">ATP-dependent RNA helicase</fullName>
        <ecNumber evidence="11">3.6.4.13</ecNumber>
    </recommendedName>
</protein>
<keyword evidence="3" id="KW-0698">rRNA processing</keyword>
<evidence type="ECO:0000256" key="8">
    <source>
        <dbReference type="ARBA" id="ARBA00022884"/>
    </source>
</evidence>
<evidence type="ECO:0000256" key="1">
    <source>
        <dbReference type="ARBA" id="ARBA00004604"/>
    </source>
</evidence>
<dbReference type="GO" id="GO:0003723">
    <property type="term" value="F:RNA binding"/>
    <property type="evidence" value="ECO:0007669"/>
    <property type="project" value="UniProtKB-UniRule"/>
</dbReference>
<dbReference type="FunCoup" id="A0A163JK17">
    <property type="interactions" value="1054"/>
</dbReference>
<keyword evidence="17" id="KW-1185">Reference proteome</keyword>
<feature type="compositionally biased region" description="Basic and acidic residues" evidence="12">
    <location>
        <begin position="572"/>
        <end position="588"/>
    </location>
</feature>
<dbReference type="PROSITE" id="PS51194">
    <property type="entry name" value="HELICASE_CTER"/>
    <property type="match status" value="1"/>
</dbReference>
<keyword evidence="5 10" id="KW-0378">Hydrolase</keyword>
<evidence type="ECO:0000256" key="9">
    <source>
        <dbReference type="PROSITE-ProRule" id="PRU00552"/>
    </source>
</evidence>
<dbReference type="GO" id="GO:0003724">
    <property type="term" value="F:RNA helicase activity"/>
    <property type="evidence" value="ECO:0007669"/>
    <property type="project" value="UniProtKB-EC"/>
</dbReference>
<evidence type="ECO:0000256" key="4">
    <source>
        <dbReference type="ARBA" id="ARBA00022741"/>
    </source>
</evidence>
<evidence type="ECO:0000256" key="3">
    <source>
        <dbReference type="ARBA" id="ARBA00022552"/>
    </source>
</evidence>
<dbReference type="GO" id="GO:0005524">
    <property type="term" value="F:ATP binding"/>
    <property type="evidence" value="ECO:0007669"/>
    <property type="project" value="UniProtKB-UniRule"/>
</dbReference>
<dbReference type="PANTHER" id="PTHR24031">
    <property type="entry name" value="RNA HELICASE"/>
    <property type="match status" value="1"/>
</dbReference>
<dbReference type="InterPro" id="IPR001650">
    <property type="entry name" value="Helicase_C-like"/>
</dbReference>
<dbReference type="Pfam" id="PF00270">
    <property type="entry name" value="DEAD"/>
    <property type="match status" value="1"/>
</dbReference>
<dbReference type="Pfam" id="PF00271">
    <property type="entry name" value="Helicase_C"/>
    <property type="match status" value="1"/>
</dbReference>
<evidence type="ECO:0000256" key="5">
    <source>
        <dbReference type="ARBA" id="ARBA00022801"/>
    </source>
</evidence>
<dbReference type="GO" id="GO:0016887">
    <property type="term" value="F:ATP hydrolysis activity"/>
    <property type="evidence" value="ECO:0007669"/>
    <property type="project" value="RHEA"/>
</dbReference>
<comment type="similarity">
    <text evidence="10">Belongs to the DEAD box helicase family.</text>
</comment>
<dbReference type="Proteomes" id="UP000078561">
    <property type="component" value="Unassembled WGS sequence"/>
</dbReference>
<evidence type="ECO:0000256" key="11">
    <source>
        <dbReference type="RuleBase" id="RU365068"/>
    </source>
</evidence>
<dbReference type="OMA" id="YDKMFER"/>
<dbReference type="InterPro" id="IPR014014">
    <property type="entry name" value="RNA_helicase_DEAD_Q_motif"/>
</dbReference>
<feature type="region of interest" description="Disordered" evidence="12">
    <location>
        <begin position="1"/>
        <end position="21"/>
    </location>
</feature>
<dbReference type="InterPro" id="IPR025313">
    <property type="entry name" value="SPB4-like_CTE"/>
</dbReference>